<keyword evidence="3" id="KW-0238">DNA-binding</keyword>
<feature type="domain" description="HTH lysR-type" evidence="5">
    <location>
        <begin position="3"/>
        <end position="60"/>
    </location>
</feature>
<dbReference type="InterPro" id="IPR036390">
    <property type="entry name" value="WH_DNA-bd_sf"/>
</dbReference>
<sequence length="307" mass="33072">MLDRLTGMTVFSQAARLGSFSAAARTLGMSPTMATKHMNALEERLGVKLVHRSTRRITLTDAGQRYLHKVRPVLADLTAADAAATAEKVEVEGLLRISAPVSFGVKEIAPLLPELAKIYPRLHVELGASDRKVDLVAEGFDVAVRIGHNPDQTTIARKLARCRTMVVAAPSYLDAHGVPQTLADLAAHNCLGDTLSSFLDRGQWLFGDMAEIAVPVSGNMRADNGDVLVALALAGQGIIYEPSFLVGDHVRSGALVALSLDQPTVEMAGVYAAYPDTRHTTAKVRAFIDFMVRSFGSPPSWDRGLRF</sequence>
<evidence type="ECO:0000259" key="5">
    <source>
        <dbReference type="PROSITE" id="PS50931"/>
    </source>
</evidence>
<accession>A0ABT4ZI80</accession>
<keyword evidence="7" id="KW-1185">Reference proteome</keyword>
<protein>
    <submittedName>
        <fullName evidence="6">LysR family transcriptional regulator</fullName>
    </submittedName>
</protein>
<evidence type="ECO:0000256" key="1">
    <source>
        <dbReference type="ARBA" id="ARBA00009437"/>
    </source>
</evidence>
<proteinExistence type="inferred from homology"/>
<dbReference type="EMBL" id="JAQBIE010000019">
    <property type="protein sequence ID" value="MDB6178703.1"/>
    <property type="molecule type" value="Genomic_DNA"/>
</dbReference>
<evidence type="ECO:0000256" key="2">
    <source>
        <dbReference type="ARBA" id="ARBA00023015"/>
    </source>
</evidence>
<name>A0ABT4ZI80_9RHOB</name>
<dbReference type="Gene3D" id="3.40.190.290">
    <property type="match status" value="1"/>
</dbReference>
<dbReference type="SUPFAM" id="SSF46785">
    <property type="entry name" value="Winged helix' DNA-binding domain"/>
    <property type="match status" value="1"/>
</dbReference>
<dbReference type="InterPro" id="IPR005119">
    <property type="entry name" value="LysR_subst-bd"/>
</dbReference>
<evidence type="ECO:0000256" key="4">
    <source>
        <dbReference type="ARBA" id="ARBA00023163"/>
    </source>
</evidence>
<comment type="caution">
    <text evidence="6">The sequence shown here is derived from an EMBL/GenBank/DDBJ whole genome shotgun (WGS) entry which is preliminary data.</text>
</comment>
<dbReference type="Pfam" id="PF00126">
    <property type="entry name" value="HTH_1"/>
    <property type="match status" value="1"/>
</dbReference>
<organism evidence="6 7">
    <name type="scientific">Paracoccus onchidii</name>
    <dbReference type="NCBI Taxonomy" id="3017813"/>
    <lineage>
        <taxon>Bacteria</taxon>
        <taxon>Pseudomonadati</taxon>
        <taxon>Pseudomonadota</taxon>
        <taxon>Alphaproteobacteria</taxon>
        <taxon>Rhodobacterales</taxon>
        <taxon>Paracoccaceae</taxon>
        <taxon>Paracoccus</taxon>
    </lineage>
</organism>
<dbReference type="InterPro" id="IPR000847">
    <property type="entry name" value="LysR_HTH_N"/>
</dbReference>
<dbReference type="SUPFAM" id="SSF53850">
    <property type="entry name" value="Periplasmic binding protein-like II"/>
    <property type="match status" value="1"/>
</dbReference>
<keyword evidence="2" id="KW-0805">Transcription regulation</keyword>
<comment type="similarity">
    <text evidence="1">Belongs to the LysR transcriptional regulatory family.</text>
</comment>
<reference evidence="6" key="1">
    <citation type="submission" date="2022-12" db="EMBL/GenBank/DDBJ databases">
        <title>Paracoccus onchidii sp. nov., isolated from a marine invertebrate from the South China Sea.</title>
        <authorList>
            <person name="Xu S."/>
            <person name="Liu Z."/>
            <person name="Xu Y."/>
        </authorList>
    </citation>
    <scope>NUCLEOTIDE SEQUENCE</scope>
    <source>
        <strain evidence="6">Z330</strain>
    </source>
</reference>
<dbReference type="PROSITE" id="PS50931">
    <property type="entry name" value="HTH_LYSR"/>
    <property type="match status" value="1"/>
</dbReference>
<evidence type="ECO:0000313" key="7">
    <source>
        <dbReference type="Proteomes" id="UP001165641"/>
    </source>
</evidence>
<dbReference type="Proteomes" id="UP001165641">
    <property type="component" value="Unassembled WGS sequence"/>
</dbReference>
<dbReference type="PANTHER" id="PTHR30537">
    <property type="entry name" value="HTH-TYPE TRANSCRIPTIONAL REGULATOR"/>
    <property type="match status" value="1"/>
</dbReference>
<gene>
    <name evidence="6" type="ORF">PAF17_14490</name>
</gene>
<keyword evidence="4" id="KW-0804">Transcription</keyword>
<dbReference type="InterPro" id="IPR058163">
    <property type="entry name" value="LysR-type_TF_proteobact-type"/>
</dbReference>
<dbReference type="Gene3D" id="1.10.10.10">
    <property type="entry name" value="Winged helix-like DNA-binding domain superfamily/Winged helix DNA-binding domain"/>
    <property type="match status" value="1"/>
</dbReference>
<dbReference type="RefSeq" id="WP_271889819.1">
    <property type="nucleotide sequence ID" value="NZ_JAQBIE010000019.1"/>
</dbReference>
<dbReference type="PANTHER" id="PTHR30537:SF5">
    <property type="entry name" value="HTH-TYPE TRANSCRIPTIONAL ACTIVATOR TTDR-RELATED"/>
    <property type="match status" value="1"/>
</dbReference>
<evidence type="ECO:0000256" key="3">
    <source>
        <dbReference type="ARBA" id="ARBA00023125"/>
    </source>
</evidence>
<dbReference type="Pfam" id="PF03466">
    <property type="entry name" value="LysR_substrate"/>
    <property type="match status" value="1"/>
</dbReference>
<dbReference type="CDD" id="cd08422">
    <property type="entry name" value="PBP2_CrgA_like"/>
    <property type="match status" value="1"/>
</dbReference>
<dbReference type="InterPro" id="IPR036388">
    <property type="entry name" value="WH-like_DNA-bd_sf"/>
</dbReference>
<evidence type="ECO:0000313" key="6">
    <source>
        <dbReference type="EMBL" id="MDB6178703.1"/>
    </source>
</evidence>